<dbReference type="Gene3D" id="3.90.180.10">
    <property type="entry name" value="Medium-chain alcohol dehydrogenases, catalytic domain"/>
    <property type="match status" value="1"/>
</dbReference>
<accession>A0A255GL21</accession>
<dbReference type="CDD" id="cd08233">
    <property type="entry name" value="butanediol_DH_like"/>
    <property type="match status" value="1"/>
</dbReference>
<keyword evidence="4 7" id="KW-0862">Zinc</keyword>
<name>A0A255GL21_9ACTN</name>
<dbReference type="InterPro" id="IPR036291">
    <property type="entry name" value="NAD(P)-bd_dom_sf"/>
</dbReference>
<dbReference type="InterPro" id="IPR013154">
    <property type="entry name" value="ADH-like_N"/>
</dbReference>
<protein>
    <submittedName>
        <fullName evidence="9">2,3-butanediol dehydrogenase</fullName>
    </submittedName>
</protein>
<evidence type="ECO:0000259" key="8">
    <source>
        <dbReference type="SMART" id="SM00829"/>
    </source>
</evidence>
<sequence>MRAARYFGNRDLRIEEVPVPAVQPGAVKVRVEWCGICGTDLHEFEDGPIFAPTPDAPHPISGESVPLTLGHEFAGVVAEVGAGVEGFSPGDRVVVEPFIVCGECEFCTAGDYNLCVRGGFIGLSGGGGGFSEFVVAPVERVYALGDLSTEVGALVEPIAVGYHAVRRSGIEPGQTAVVFGAGPIGLVTMACLRAIGVEQVISVEMSAIRKEKAPAAGATLVLDPSTDDIPARIKEQTGGLGTDVAFECVGLSPALQAALDSTRNGGTVVNVSIWGHKAEIDMFGLVMRELNLIGTSAYCGDHAAVIELLQQGRIDAEQFITGRIGVEDIVDGGFRQLIENKDENVKILVHP</sequence>
<dbReference type="PROSITE" id="PS00059">
    <property type="entry name" value="ADH_ZINC"/>
    <property type="match status" value="1"/>
</dbReference>
<comment type="caution">
    <text evidence="9">The sequence shown here is derived from an EMBL/GenBank/DDBJ whole genome shotgun (WGS) entry which is preliminary data.</text>
</comment>
<comment type="similarity">
    <text evidence="2 7">Belongs to the zinc-containing alcohol dehydrogenase family.</text>
</comment>
<dbReference type="GO" id="GO:0008270">
    <property type="term" value="F:zinc ion binding"/>
    <property type="evidence" value="ECO:0007669"/>
    <property type="project" value="InterPro"/>
</dbReference>
<dbReference type="PANTHER" id="PTHR43161">
    <property type="entry name" value="SORBITOL DEHYDROGENASE"/>
    <property type="match status" value="1"/>
</dbReference>
<dbReference type="PANTHER" id="PTHR43161:SF26">
    <property type="entry name" value="GALACTITOL 1-PHOSPHATE 5-DEHYDROGENASE"/>
    <property type="match status" value="1"/>
</dbReference>
<dbReference type="EMBL" id="NMVO01000013">
    <property type="protein sequence ID" value="OYO13684.1"/>
    <property type="molecule type" value="Genomic_DNA"/>
</dbReference>
<dbReference type="SUPFAM" id="SSF51735">
    <property type="entry name" value="NAD(P)-binding Rossmann-fold domains"/>
    <property type="match status" value="1"/>
</dbReference>
<dbReference type="SMART" id="SM00829">
    <property type="entry name" value="PKS_ER"/>
    <property type="match status" value="1"/>
</dbReference>
<keyword evidence="6" id="KW-0520">NAD</keyword>
<dbReference type="InterPro" id="IPR002328">
    <property type="entry name" value="ADH_Zn_CS"/>
</dbReference>
<dbReference type="FunFam" id="3.40.50.720:FF:000068">
    <property type="entry name" value="Sorbitol dehydrogenase"/>
    <property type="match status" value="1"/>
</dbReference>
<evidence type="ECO:0000256" key="7">
    <source>
        <dbReference type="RuleBase" id="RU361277"/>
    </source>
</evidence>
<dbReference type="Pfam" id="PF08240">
    <property type="entry name" value="ADH_N"/>
    <property type="match status" value="1"/>
</dbReference>
<dbReference type="OrthoDB" id="9797931at2"/>
<evidence type="ECO:0000256" key="2">
    <source>
        <dbReference type="ARBA" id="ARBA00008072"/>
    </source>
</evidence>
<dbReference type="SUPFAM" id="SSF50129">
    <property type="entry name" value="GroES-like"/>
    <property type="match status" value="1"/>
</dbReference>
<keyword evidence="5" id="KW-0560">Oxidoreductase</keyword>
<feature type="domain" description="Enoyl reductase (ER)" evidence="8">
    <location>
        <begin position="8"/>
        <end position="326"/>
    </location>
</feature>
<proteinExistence type="inferred from homology"/>
<evidence type="ECO:0000256" key="1">
    <source>
        <dbReference type="ARBA" id="ARBA00001947"/>
    </source>
</evidence>
<dbReference type="AlphaFoldDB" id="A0A255GL21"/>
<dbReference type="InterPro" id="IPR013149">
    <property type="entry name" value="ADH-like_C"/>
</dbReference>
<dbReference type="Proteomes" id="UP000215896">
    <property type="component" value="Unassembled WGS sequence"/>
</dbReference>
<keyword evidence="10" id="KW-1185">Reference proteome</keyword>
<organism evidence="9 10">
    <name type="scientific">Enemella evansiae</name>
    <dbReference type="NCBI Taxonomy" id="2016499"/>
    <lineage>
        <taxon>Bacteria</taxon>
        <taxon>Bacillati</taxon>
        <taxon>Actinomycetota</taxon>
        <taxon>Actinomycetes</taxon>
        <taxon>Propionibacteriales</taxon>
        <taxon>Propionibacteriaceae</taxon>
        <taxon>Enemella</taxon>
    </lineage>
</organism>
<dbReference type="GO" id="GO:0016491">
    <property type="term" value="F:oxidoreductase activity"/>
    <property type="evidence" value="ECO:0007669"/>
    <property type="project" value="UniProtKB-KW"/>
</dbReference>
<dbReference type="InterPro" id="IPR020843">
    <property type="entry name" value="ER"/>
</dbReference>
<evidence type="ECO:0000256" key="5">
    <source>
        <dbReference type="ARBA" id="ARBA00023002"/>
    </source>
</evidence>
<dbReference type="Pfam" id="PF00107">
    <property type="entry name" value="ADH_zinc_N"/>
    <property type="match status" value="1"/>
</dbReference>
<evidence type="ECO:0000256" key="6">
    <source>
        <dbReference type="ARBA" id="ARBA00023027"/>
    </source>
</evidence>
<evidence type="ECO:0000256" key="4">
    <source>
        <dbReference type="ARBA" id="ARBA00022833"/>
    </source>
</evidence>
<comment type="cofactor">
    <cofactor evidence="1 7">
        <name>Zn(2+)</name>
        <dbReference type="ChEBI" id="CHEBI:29105"/>
    </cofactor>
</comment>
<evidence type="ECO:0000313" key="10">
    <source>
        <dbReference type="Proteomes" id="UP000215896"/>
    </source>
</evidence>
<evidence type="ECO:0000256" key="3">
    <source>
        <dbReference type="ARBA" id="ARBA00022723"/>
    </source>
</evidence>
<gene>
    <name evidence="9" type="ORF">CGZ94_10735</name>
</gene>
<dbReference type="Gene3D" id="3.40.50.720">
    <property type="entry name" value="NAD(P)-binding Rossmann-like Domain"/>
    <property type="match status" value="1"/>
</dbReference>
<dbReference type="InterPro" id="IPR011032">
    <property type="entry name" value="GroES-like_sf"/>
</dbReference>
<evidence type="ECO:0000313" key="9">
    <source>
        <dbReference type="EMBL" id="OYO13684.1"/>
    </source>
</evidence>
<keyword evidence="3 7" id="KW-0479">Metal-binding</keyword>
<reference evidence="9 10" key="1">
    <citation type="submission" date="2017-07" db="EMBL/GenBank/DDBJ databases">
        <title>Draft whole genome sequences of clinical Proprionibacteriaceae strains.</title>
        <authorList>
            <person name="Bernier A.-M."/>
            <person name="Bernard K."/>
            <person name="Domingo M.-C."/>
        </authorList>
    </citation>
    <scope>NUCLEOTIDE SEQUENCE [LARGE SCALE GENOMIC DNA]</scope>
    <source>
        <strain evidence="9 10">NML 030167</strain>
    </source>
</reference>